<name>A0A8H2VVJ0_9HELO</name>
<comment type="caution">
    <text evidence="2">The sequence shown here is derived from an EMBL/GenBank/DDBJ whole genome shotgun (WGS) entry which is preliminary data.</text>
</comment>
<accession>A0A8H2VVJ0</accession>
<proteinExistence type="predicted"/>
<sequence>MATTPPTQFHHFPSLPYELRLKIYHILLNEPRNVKINGKRPIMKISRKRYLETYTTTTPIPPLLHSSQETRAEALTYYRAHFRSEHSPSYIYVNFERDTIQLADGVMAYLSGEELKGIRRLHLQVEDAAYFGHYNLGMLAKMRGLREVELVGLGEDAGTWQSRGHYFRGMVRELREMRREDPFWDCPRVRIVHADSGEEFAVVEGGVWTEADEDDEDD</sequence>
<dbReference type="Proteomes" id="UP000624404">
    <property type="component" value="Unassembled WGS sequence"/>
</dbReference>
<reference evidence="2" key="1">
    <citation type="submission" date="2020-10" db="EMBL/GenBank/DDBJ databases">
        <authorList>
            <person name="Kusch S."/>
        </authorList>
    </citation>
    <scope>NUCLEOTIDE SEQUENCE</scope>
    <source>
        <strain evidence="2">SwB9</strain>
    </source>
</reference>
<dbReference type="PANTHER" id="PTHR35910:SF1">
    <property type="entry name" value="2EXR DOMAIN-CONTAINING PROTEIN"/>
    <property type="match status" value="1"/>
</dbReference>
<dbReference type="PANTHER" id="PTHR35910">
    <property type="entry name" value="2EXR DOMAIN-CONTAINING PROTEIN"/>
    <property type="match status" value="1"/>
</dbReference>
<gene>
    <name evidence="2" type="ORF">SCLTRI_LOCUS4773</name>
</gene>
<feature type="domain" description="2EXR" evidence="1">
    <location>
        <begin position="9"/>
        <end position="100"/>
    </location>
</feature>
<dbReference type="Pfam" id="PF20150">
    <property type="entry name" value="2EXR"/>
    <property type="match status" value="1"/>
</dbReference>
<dbReference type="EMBL" id="CAJHIA010000013">
    <property type="protein sequence ID" value="CAD6444981.1"/>
    <property type="molecule type" value="Genomic_DNA"/>
</dbReference>
<organism evidence="2 3">
    <name type="scientific">Sclerotinia trifoliorum</name>
    <dbReference type="NCBI Taxonomy" id="28548"/>
    <lineage>
        <taxon>Eukaryota</taxon>
        <taxon>Fungi</taxon>
        <taxon>Dikarya</taxon>
        <taxon>Ascomycota</taxon>
        <taxon>Pezizomycotina</taxon>
        <taxon>Leotiomycetes</taxon>
        <taxon>Helotiales</taxon>
        <taxon>Sclerotiniaceae</taxon>
        <taxon>Sclerotinia</taxon>
    </lineage>
</organism>
<evidence type="ECO:0000259" key="1">
    <source>
        <dbReference type="Pfam" id="PF20150"/>
    </source>
</evidence>
<evidence type="ECO:0000313" key="3">
    <source>
        <dbReference type="Proteomes" id="UP000624404"/>
    </source>
</evidence>
<evidence type="ECO:0000313" key="2">
    <source>
        <dbReference type="EMBL" id="CAD6444981.1"/>
    </source>
</evidence>
<protein>
    <submittedName>
        <fullName evidence="2">2c95f05e-8a0c-4daa-a541-6c5a7d7ff779-CDS</fullName>
    </submittedName>
</protein>
<keyword evidence="3" id="KW-1185">Reference proteome</keyword>
<dbReference type="OrthoDB" id="3473305at2759"/>
<dbReference type="InterPro" id="IPR045518">
    <property type="entry name" value="2EXR"/>
</dbReference>
<dbReference type="AlphaFoldDB" id="A0A8H2VVJ0"/>